<dbReference type="Gene3D" id="1.20.1280.70">
    <property type="entry name" value="Exonuclease ExoI, domain 3"/>
    <property type="match status" value="1"/>
</dbReference>
<organism evidence="18 19">
    <name type="scientific">Sphaerochaeta pleomorpha (strain ATCC BAA-1885 / DSM 22778 / Grapes)</name>
    <dbReference type="NCBI Taxonomy" id="158190"/>
    <lineage>
        <taxon>Bacteria</taxon>
        <taxon>Pseudomonadati</taxon>
        <taxon>Spirochaetota</taxon>
        <taxon>Spirochaetia</taxon>
        <taxon>Spirochaetales</taxon>
        <taxon>Sphaerochaetaceae</taxon>
        <taxon>Sphaerochaeta</taxon>
    </lineage>
</organism>
<name>G8QVY1_SPHPG</name>
<keyword evidence="5 15" id="KW-0479">Metal-binding</keyword>
<keyword evidence="6" id="KW-0227">DNA damage</keyword>
<evidence type="ECO:0000256" key="3">
    <source>
        <dbReference type="ARBA" id="ARBA00019900"/>
    </source>
</evidence>
<dbReference type="Gene3D" id="3.30.1520.20">
    <property type="entry name" value="Exonuclease ExoI, domain 2"/>
    <property type="match status" value="1"/>
</dbReference>
<feature type="binding site" evidence="15">
    <location>
        <position position="187"/>
    </location>
    <ligand>
        <name>Mg(2+)</name>
        <dbReference type="ChEBI" id="CHEBI:18420"/>
        <label>2</label>
    </ligand>
</feature>
<dbReference type="InterPro" id="IPR013520">
    <property type="entry name" value="Ribonucl_H"/>
</dbReference>
<dbReference type="AlphaFoldDB" id="G8QVY1"/>
<dbReference type="GO" id="GO:0006281">
    <property type="term" value="P:DNA repair"/>
    <property type="evidence" value="ECO:0007669"/>
    <property type="project" value="UniProtKB-KW"/>
</dbReference>
<dbReference type="Proteomes" id="UP000005632">
    <property type="component" value="Chromosome"/>
</dbReference>
<evidence type="ECO:0000256" key="5">
    <source>
        <dbReference type="ARBA" id="ARBA00022723"/>
    </source>
</evidence>
<dbReference type="RefSeq" id="WP_014271344.1">
    <property type="nucleotide sequence ID" value="NC_016633.1"/>
</dbReference>
<evidence type="ECO:0000313" key="19">
    <source>
        <dbReference type="Proteomes" id="UP000005632"/>
    </source>
</evidence>
<dbReference type="InterPro" id="IPR036397">
    <property type="entry name" value="RNaseH_sf"/>
</dbReference>
<evidence type="ECO:0000256" key="2">
    <source>
        <dbReference type="ARBA" id="ARBA00012108"/>
    </source>
</evidence>
<dbReference type="Pfam" id="PF00929">
    <property type="entry name" value="RNase_T"/>
    <property type="match status" value="1"/>
</dbReference>
<protein>
    <recommendedName>
        <fullName evidence="3">Exodeoxyribonuclease I</fullName>
        <ecNumber evidence="2">3.1.11.1</ecNumber>
    </recommendedName>
    <alternativeName>
        <fullName evidence="12">DNA deoxyribophosphodiesterase</fullName>
    </alternativeName>
</protein>
<keyword evidence="10" id="KW-0238">DNA-binding</keyword>
<feature type="domain" description="ExoI SH3-like" evidence="16">
    <location>
        <begin position="203"/>
        <end position="343"/>
    </location>
</feature>
<dbReference type="GO" id="GO:0008310">
    <property type="term" value="F:single-stranded DNA 3'-5' DNA exonuclease activity"/>
    <property type="evidence" value="ECO:0007669"/>
    <property type="project" value="UniProtKB-EC"/>
</dbReference>
<evidence type="ECO:0000256" key="9">
    <source>
        <dbReference type="ARBA" id="ARBA00022842"/>
    </source>
</evidence>
<evidence type="ECO:0000256" key="10">
    <source>
        <dbReference type="ARBA" id="ARBA00023125"/>
    </source>
</evidence>
<dbReference type="HOGENOM" id="CLU_043508_1_1_12"/>
<dbReference type="eggNOG" id="COG2925">
    <property type="taxonomic scope" value="Bacteria"/>
</dbReference>
<feature type="binding site" evidence="15">
    <location>
        <position position="14"/>
    </location>
    <ligand>
        <name>Mg(2+)</name>
        <dbReference type="ChEBI" id="CHEBI:18420"/>
        <label>1</label>
    </ligand>
</feature>
<evidence type="ECO:0000256" key="8">
    <source>
        <dbReference type="ARBA" id="ARBA00022839"/>
    </source>
</evidence>
<dbReference type="InterPro" id="IPR034747">
    <property type="entry name" value="EXOI_SH3"/>
</dbReference>
<evidence type="ECO:0000256" key="15">
    <source>
        <dbReference type="PIRSR" id="PIRSR000977-2"/>
    </source>
</evidence>
<evidence type="ECO:0000256" key="11">
    <source>
        <dbReference type="ARBA" id="ARBA00023204"/>
    </source>
</evidence>
<keyword evidence="8 18" id="KW-0269">Exonuclease</keyword>
<dbReference type="CDD" id="cd06138">
    <property type="entry name" value="ExoI_N"/>
    <property type="match status" value="1"/>
</dbReference>
<keyword evidence="19" id="KW-1185">Reference proteome</keyword>
<dbReference type="SMART" id="SM00479">
    <property type="entry name" value="EXOIII"/>
    <property type="match status" value="1"/>
</dbReference>
<evidence type="ECO:0000256" key="13">
    <source>
        <dbReference type="ARBA" id="ARBA00046792"/>
    </source>
</evidence>
<dbReference type="GO" id="GO:0003677">
    <property type="term" value="F:DNA binding"/>
    <property type="evidence" value="ECO:0007669"/>
    <property type="project" value="UniProtKB-KW"/>
</dbReference>
<dbReference type="Pfam" id="PF08411">
    <property type="entry name" value="ExoI_SH3"/>
    <property type="match status" value="1"/>
</dbReference>
<dbReference type="InterPro" id="IPR023607">
    <property type="entry name" value="Exodeoxyribonuclease_I"/>
</dbReference>
<evidence type="ECO:0000256" key="4">
    <source>
        <dbReference type="ARBA" id="ARBA00022722"/>
    </source>
</evidence>
<dbReference type="KEGG" id="sgp:SpiGrapes_2748"/>
<dbReference type="SUPFAM" id="SSF53098">
    <property type="entry name" value="Ribonuclease H-like"/>
    <property type="match status" value="1"/>
</dbReference>
<evidence type="ECO:0000256" key="7">
    <source>
        <dbReference type="ARBA" id="ARBA00022801"/>
    </source>
</evidence>
<keyword evidence="4" id="KW-0540">Nuclease</keyword>
<reference evidence="18 19" key="1">
    <citation type="submission" date="2011-11" db="EMBL/GenBank/DDBJ databases">
        <title>Complete sequence of Spirochaeta sp. grapes.</title>
        <authorList>
            <consortium name="US DOE Joint Genome Institute"/>
            <person name="Lucas S."/>
            <person name="Han J."/>
            <person name="Lapidus A."/>
            <person name="Cheng J.-F."/>
            <person name="Goodwin L."/>
            <person name="Pitluck S."/>
            <person name="Peters L."/>
            <person name="Ovchinnikova G."/>
            <person name="Munk A.C."/>
            <person name="Detter J.C."/>
            <person name="Han C."/>
            <person name="Tapia R."/>
            <person name="Land M."/>
            <person name="Hauser L."/>
            <person name="Kyrpides N."/>
            <person name="Ivanova N."/>
            <person name="Pagani I."/>
            <person name="Ritalahtilisa K."/>
            <person name="Loeffler F."/>
            <person name="Woyke T."/>
        </authorList>
    </citation>
    <scope>NUCLEOTIDE SEQUENCE [LARGE SCALE GENOMIC DNA]</scope>
    <source>
        <strain evidence="19">ATCC BAA-1885 / DSM 22778 / Grapes</strain>
    </source>
</reference>
<comment type="catalytic activity">
    <reaction evidence="1">
        <text>Exonucleolytic cleavage in the 3'- to 5'-direction to yield nucleoside 5'-phosphates.</text>
        <dbReference type="EC" id="3.1.11.1"/>
    </reaction>
</comment>
<gene>
    <name evidence="18" type="ordered locus">SpiGrapes_2748</name>
</gene>
<evidence type="ECO:0000256" key="6">
    <source>
        <dbReference type="ARBA" id="ARBA00022763"/>
    </source>
</evidence>
<keyword evidence="11" id="KW-0234">DNA repair</keyword>
<dbReference type="InterPro" id="IPR013620">
    <property type="entry name" value="Exonuc_1_SH3"/>
</dbReference>
<feature type="binding site" evidence="15">
    <location>
        <position position="16"/>
    </location>
    <ligand>
        <name>Mg(2+)</name>
        <dbReference type="ChEBI" id="CHEBI:18420"/>
        <label>2</label>
    </ligand>
</feature>
<dbReference type="FunFam" id="3.30.420.10:FF:000033">
    <property type="entry name" value="Exodeoxyribonuclease I"/>
    <property type="match status" value="1"/>
</dbReference>
<feature type="domain" description="ExoI C-terminal" evidence="17">
    <location>
        <begin position="344"/>
        <end position="466"/>
    </location>
</feature>
<dbReference type="EMBL" id="CP003155">
    <property type="protein sequence ID" value="AEV30505.1"/>
    <property type="molecule type" value="Genomic_DNA"/>
</dbReference>
<dbReference type="PROSITE" id="PS51785">
    <property type="entry name" value="EXOI_C"/>
    <property type="match status" value="1"/>
</dbReference>
<feature type="binding site" evidence="14">
    <location>
        <position position="16"/>
    </location>
    <ligand>
        <name>substrate</name>
    </ligand>
</feature>
<dbReference type="PROSITE" id="PS51784">
    <property type="entry name" value="EXOI_SH3"/>
    <property type="match status" value="1"/>
</dbReference>
<comment type="cofactor">
    <cofactor evidence="15">
        <name>Mg(2+)</name>
        <dbReference type="ChEBI" id="CHEBI:18420"/>
    </cofactor>
    <text evidence="15">Binds 2 Mg(2+) ions per monomer.</text>
</comment>
<dbReference type="Pfam" id="PF26016">
    <property type="entry name" value="ExoI_C"/>
    <property type="match status" value="1"/>
</dbReference>
<evidence type="ECO:0000256" key="1">
    <source>
        <dbReference type="ARBA" id="ARBA00000563"/>
    </source>
</evidence>
<evidence type="ECO:0000256" key="12">
    <source>
        <dbReference type="ARBA" id="ARBA00031220"/>
    </source>
</evidence>
<dbReference type="GO" id="GO:0046872">
    <property type="term" value="F:metal ion binding"/>
    <property type="evidence" value="ECO:0007669"/>
    <property type="project" value="UniProtKB-KW"/>
</dbReference>
<sequence>MNYQNKKATIFWYDLETFGLDSHYDRIAQFAGQRTDLELNPIGEPVVYYCRLSYDYLPDPLSCLITGITPQEVNRKGMCESDLILRINDEFSVPNTTVAGFNNIRFDDEFIRNALYRNFLDPYKREWENNCSRWDIIDLVRAAYDLRPEGIAWPPRKAENGNPTFKLTSLTEANTIEQEGAHDALVDVMATISMARLIKEKQPRLYAYYYGLRKKAKVKEVVTTPFGEPVLYTASFFSTKEGCSRLIVPLTPLPDNGNSILCFDLSKDVAPLFQATSENIMQVDGIFTLAVNKCPFVSKMSVLTDKLAVKLGIDKELAMFRYNQICSQPRLLLLGREYKETFEPVKDADFLLYDGFFPDSDHKRFELIRKAEPKDKLSLNLAFDDPRSSQLLFRHVCRNWVEVLDEPTMKKWRSFCANRILNPPGNIKVNWEFYRRKVDEKLASNETKAEEKLVLAKLKEYGSELEKVIFG</sequence>
<evidence type="ECO:0000313" key="18">
    <source>
        <dbReference type="EMBL" id="AEV30505.1"/>
    </source>
</evidence>
<dbReference type="InterPro" id="IPR012337">
    <property type="entry name" value="RNaseH-like_sf"/>
</dbReference>
<proteinExistence type="predicted"/>
<dbReference type="PIRSF" id="PIRSF000977">
    <property type="entry name" value="Exodeoxyribonuclease_I"/>
    <property type="match status" value="1"/>
</dbReference>
<evidence type="ECO:0000259" key="16">
    <source>
        <dbReference type="PROSITE" id="PS51784"/>
    </source>
</evidence>
<dbReference type="NCBIfam" id="NF008746">
    <property type="entry name" value="PRK11779.1"/>
    <property type="match status" value="1"/>
</dbReference>
<dbReference type="STRING" id="158190.SpiGrapes_2748"/>
<keyword evidence="9 15" id="KW-0460">Magnesium</keyword>
<feature type="binding site" evidence="14">
    <location>
        <position position="166"/>
    </location>
    <ligand>
        <name>substrate</name>
    </ligand>
</feature>
<dbReference type="Gene3D" id="3.30.420.10">
    <property type="entry name" value="Ribonuclease H-like superfamily/Ribonuclease H"/>
    <property type="match status" value="1"/>
</dbReference>
<dbReference type="OrthoDB" id="9776650at2"/>
<comment type="subunit">
    <text evidence="13">Monomer. Interacts with ssb (via C-terminus); this interaction stimulates the exonuclease activity by recruiting the enzyme to its substrate.</text>
</comment>
<accession>G8QVY1</accession>
<dbReference type="InterPro" id="IPR058561">
    <property type="entry name" value="Exonuc_1_C"/>
</dbReference>
<evidence type="ECO:0000259" key="17">
    <source>
        <dbReference type="PROSITE" id="PS51785"/>
    </source>
</evidence>
<evidence type="ECO:0000256" key="14">
    <source>
        <dbReference type="PIRSR" id="PIRSR000977-1"/>
    </source>
</evidence>
<dbReference type="EC" id="3.1.11.1" evidence="2"/>
<keyword evidence="7" id="KW-0378">Hydrolase</keyword>
<dbReference type="InterPro" id="IPR038649">
    <property type="entry name" value="EXOI_SH3_sf"/>
</dbReference>